<organism evidence="2 3">
    <name type="scientific">Chloropicon primus</name>
    <dbReference type="NCBI Taxonomy" id="1764295"/>
    <lineage>
        <taxon>Eukaryota</taxon>
        <taxon>Viridiplantae</taxon>
        <taxon>Chlorophyta</taxon>
        <taxon>Chloropicophyceae</taxon>
        <taxon>Chloropicales</taxon>
        <taxon>Chloropicaceae</taxon>
        <taxon>Chloropicon</taxon>
    </lineage>
</organism>
<keyword evidence="1" id="KW-1133">Transmembrane helix</keyword>
<feature type="transmembrane region" description="Helical" evidence="1">
    <location>
        <begin position="63"/>
        <end position="81"/>
    </location>
</feature>
<feature type="transmembrane region" description="Helical" evidence="1">
    <location>
        <begin position="342"/>
        <end position="363"/>
    </location>
</feature>
<dbReference type="EMBL" id="CP031040">
    <property type="protein sequence ID" value="QDZ22389.1"/>
    <property type="molecule type" value="Genomic_DNA"/>
</dbReference>
<feature type="transmembrane region" description="Helical" evidence="1">
    <location>
        <begin position="116"/>
        <end position="136"/>
    </location>
</feature>
<keyword evidence="1" id="KW-0812">Transmembrane</keyword>
<evidence type="ECO:0000313" key="2">
    <source>
        <dbReference type="EMBL" id="QDZ22389.1"/>
    </source>
</evidence>
<evidence type="ECO:0000256" key="1">
    <source>
        <dbReference type="SAM" id="Phobius"/>
    </source>
</evidence>
<proteinExistence type="predicted"/>
<dbReference type="Proteomes" id="UP000316726">
    <property type="component" value="Chromosome 7"/>
</dbReference>
<reference evidence="2 3" key="1">
    <citation type="submission" date="2018-07" db="EMBL/GenBank/DDBJ databases">
        <title>The complete nuclear genome of the prasinophyte Chloropicon primus (CCMP1205).</title>
        <authorList>
            <person name="Pombert J.-F."/>
            <person name="Otis C."/>
            <person name="Turmel M."/>
            <person name="Lemieux C."/>
        </authorList>
    </citation>
    <scope>NUCLEOTIDE SEQUENCE [LARGE SCALE GENOMIC DNA]</scope>
    <source>
        <strain evidence="2 3">CCMP1205</strain>
    </source>
</reference>
<name>A0A5B8MPF4_9CHLO</name>
<gene>
    <name evidence="2" type="ORF">A3770_07p49070</name>
</gene>
<feature type="transmembrane region" description="Helical" evidence="1">
    <location>
        <begin position="304"/>
        <end position="322"/>
    </location>
</feature>
<dbReference type="AlphaFoldDB" id="A0A5B8MPF4"/>
<evidence type="ECO:0000313" key="3">
    <source>
        <dbReference type="Proteomes" id="UP000316726"/>
    </source>
</evidence>
<keyword evidence="1" id="KW-0472">Membrane</keyword>
<keyword evidence="3" id="KW-1185">Reference proteome</keyword>
<accession>A0A5B8MPF4</accession>
<protein>
    <submittedName>
        <fullName evidence="2">Uncharacterized protein</fullName>
    </submittedName>
</protein>
<sequence>MRDLATRLAARLGVELAYGGEYNGPRVKSYSPEVLGNWSIVAPARTPLLKGTVFSRVGIHLQALFFCVYASGVFILSPMLLGDASAGWDAQPRGVPRNETFSQGEYLSANYFVNQVVSVFGVLFSLLVSRYVFMVVQTHWIQARSRRGDAMRNTQLVINLVASAYDPDDQSLDKHAKQFGLSVRSLLLLGPTMTIRYLEGKRGEDLGRILVTEDCVATWTTWAALQPLHKHTRVTRVYREIMALVKTEFSRPGGALSGMLPEVYTELLLALNRCQAACCSMISSTNGQKLPFSYVQLIQWSARIVFLIYLFDLAIDIAEYAMHYRCALPFVCLYGSGCSTGIYLGLLACVSVLSYIVIGLLDLHGALRNLYQSDCGNVQRGFLHGIQVSSAILVKGEALPM</sequence>